<evidence type="ECO:0000313" key="7">
    <source>
        <dbReference type="Proteomes" id="UP001589645"/>
    </source>
</evidence>
<dbReference type="CDD" id="cd08422">
    <property type="entry name" value="PBP2_CrgA_like"/>
    <property type="match status" value="1"/>
</dbReference>
<evidence type="ECO:0000256" key="1">
    <source>
        <dbReference type="ARBA" id="ARBA00009437"/>
    </source>
</evidence>
<name>A0ABV5HRZ5_9VIBR</name>
<gene>
    <name evidence="6" type="ORF">ACFFUV_18885</name>
</gene>
<comment type="similarity">
    <text evidence="1">Belongs to the LysR transcriptional regulatory family.</text>
</comment>
<organism evidence="6 7">
    <name type="scientific">Vibrio olivae</name>
    <dbReference type="NCBI Taxonomy" id="1243002"/>
    <lineage>
        <taxon>Bacteria</taxon>
        <taxon>Pseudomonadati</taxon>
        <taxon>Pseudomonadota</taxon>
        <taxon>Gammaproteobacteria</taxon>
        <taxon>Vibrionales</taxon>
        <taxon>Vibrionaceae</taxon>
        <taxon>Vibrio</taxon>
    </lineage>
</organism>
<dbReference type="EMBL" id="JBHMEP010000008">
    <property type="protein sequence ID" value="MFB9137041.1"/>
    <property type="molecule type" value="Genomic_DNA"/>
</dbReference>
<protein>
    <submittedName>
        <fullName evidence="6">LysR family transcriptional regulator</fullName>
    </submittedName>
</protein>
<comment type="caution">
    <text evidence="6">The sequence shown here is derived from an EMBL/GenBank/DDBJ whole genome shotgun (WGS) entry which is preliminary data.</text>
</comment>
<dbReference type="SUPFAM" id="SSF46785">
    <property type="entry name" value="Winged helix' DNA-binding domain"/>
    <property type="match status" value="1"/>
</dbReference>
<keyword evidence="2" id="KW-0805">Transcription regulation</keyword>
<evidence type="ECO:0000256" key="4">
    <source>
        <dbReference type="ARBA" id="ARBA00023163"/>
    </source>
</evidence>
<dbReference type="RefSeq" id="WP_390195884.1">
    <property type="nucleotide sequence ID" value="NZ_JBHMEP010000008.1"/>
</dbReference>
<dbReference type="PROSITE" id="PS50931">
    <property type="entry name" value="HTH_LYSR"/>
    <property type="match status" value="1"/>
</dbReference>
<evidence type="ECO:0000256" key="2">
    <source>
        <dbReference type="ARBA" id="ARBA00023015"/>
    </source>
</evidence>
<dbReference type="InterPro" id="IPR005119">
    <property type="entry name" value="LysR_subst-bd"/>
</dbReference>
<proteinExistence type="inferred from homology"/>
<keyword evidence="3" id="KW-0238">DNA-binding</keyword>
<accession>A0ABV5HRZ5</accession>
<dbReference type="Gene3D" id="1.10.10.10">
    <property type="entry name" value="Winged helix-like DNA-binding domain superfamily/Winged helix DNA-binding domain"/>
    <property type="match status" value="1"/>
</dbReference>
<dbReference type="PANTHER" id="PTHR30537:SF5">
    <property type="entry name" value="HTH-TYPE TRANSCRIPTIONAL ACTIVATOR TTDR-RELATED"/>
    <property type="match status" value="1"/>
</dbReference>
<dbReference type="InterPro" id="IPR000847">
    <property type="entry name" value="LysR_HTH_N"/>
</dbReference>
<dbReference type="SUPFAM" id="SSF53850">
    <property type="entry name" value="Periplasmic binding protein-like II"/>
    <property type="match status" value="1"/>
</dbReference>
<evidence type="ECO:0000256" key="3">
    <source>
        <dbReference type="ARBA" id="ARBA00023125"/>
    </source>
</evidence>
<keyword evidence="4" id="KW-0804">Transcription</keyword>
<keyword evidence="7" id="KW-1185">Reference proteome</keyword>
<dbReference type="Proteomes" id="UP001589645">
    <property type="component" value="Unassembled WGS sequence"/>
</dbReference>
<sequence length="295" mass="32824">MLDNLKVFISAAEQSSLTGAASELGMTIATVSRRVHELEQQLRCELFHRSNRGLTLTPSGQAYYEETADFIYELDLRLVNLDKSLNSLEGELRVMAPTNIGSGPLDEFWSQFVTDNDSISLNILLSDPNDDVISNQVDIAIRSGPQQNSSLIQKKLGTITPVLVVSAAVADRFPNDLNQLDCLPSIAASLFSEWRLTNGEEERLLNKKHSHISNDMTMTLNLVKAGAGIALLPLSMVYQEIESGELARVLPDWSGIPREISLLWPQKRTLSARAKTFREALIEFLKAQPWFTMHA</sequence>
<evidence type="ECO:0000313" key="6">
    <source>
        <dbReference type="EMBL" id="MFB9137041.1"/>
    </source>
</evidence>
<dbReference type="Pfam" id="PF00126">
    <property type="entry name" value="HTH_1"/>
    <property type="match status" value="1"/>
</dbReference>
<dbReference type="Pfam" id="PF03466">
    <property type="entry name" value="LysR_substrate"/>
    <property type="match status" value="1"/>
</dbReference>
<dbReference type="InterPro" id="IPR036390">
    <property type="entry name" value="WH_DNA-bd_sf"/>
</dbReference>
<dbReference type="Gene3D" id="3.40.190.290">
    <property type="match status" value="1"/>
</dbReference>
<evidence type="ECO:0000259" key="5">
    <source>
        <dbReference type="PROSITE" id="PS50931"/>
    </source>
</evidence>
<dbReference type="PANTHER" id="PTHR30537">
    <property type="entry name" value="HTH-TYPE TRANSCRIPTIONAL REGULATOR"/>
    <property type="match status" value="1"/>
</dbReference>
<dbReference type="InterPro" id="IPR058163">
    <property type="entry name" value="LysR-type_TF_proteobact-type"/>
</dbReference>
<reference evidence="6 7" key="1">
    <citation type="submission" date="2024-09" db="EMBL/GenBank/DDBJ databases">
        <authorList>
            <person name="Sun Q."/>
            <person name="Mori K."/>
        </authorList>
    </citation>
    <scope>NUCLEOTIDE SEQUENCE [LARGE SCALE GENOMIC DNA]</scope>
    <source>
        <strain evidence="6 7">CECT 8064</strain>
    </source>
</reference>
<dbReference type="InterPro" id="IPR036388">
    <property type="entry name" value="WH-like_DNA-bd_sf"/>
</dbReference>
<feature type="domain" description="HTH lysR-type" evidence="5">
    <location>
        <begin position="1"/>
        <end position="57"/>
    </location>
</feature>